<accession>A0A8H5B6G0</accession>
<dbReference type="EMBL" id="JAACJJ010000032">
    <property type="protein sequence ID" value="KAF5317645.1"/>
    <property type="molecule type" value="Genomic_DNA"/>
</dbReference>
<dbReference type="AlphaFoldDB" id="A0A8H5B6G0"/>
<gene>
    <name evidence="1" type="ORF">D9619_012559</name>
</gene>
<comment type="caution">
    <text evidence="1">The sequence shown here is derived from an EMBL/GenBank/DDBJ whole genome shotgun (WGS) entry which is preliminary data.</text>
</comment>
<dbReference type="Proteomes" id="UP000567179">
    <property type="component" value="Unassembled WGS sequence"/>
</dbReference>
<keyword evidence="2" id="KW-1185">Reference proteome</keyword>
<reference evidence="1 2" key="1">
    <citation type="journal article" date="2020" name="ISME J.">
        <title>Uncovering the hidden diversity of litter-decomposition mechanisms in mushroom-forming fungi.</title>
        <authorList>
            <person name="Floudas D."/>
            <person name="Bentzer J."/>
            <person name="Ahren D."/>
            <person name="Johansson T."/>
            <person name="Persson P."/>
            <person name="Tunlid A."/>
        </authorList>
    </citation>
    <scope>NUCLEOTIDE SEQUENCE [LARGE SCALE GENOMIC DNA]</scope>
    <source>
        <strain evidence="1 2">CBS 101986</strain>
    </source>
</reference>
<dbReference type="OrthoDB" id="411524at2759"/>
<evidence type="ECO:0000313" key="2">
    <source>
        <dbReference type="Proteomes" id="UP000567179"/>
    </source>
</evidence>
<proteinExistence type="predicted"/>
<organism evidence="1 2">
    <name type="scientific">Psilocybe cf. subviscida</name>
    <dbReference type="NCBI Taxonomy" id="2480587"/>
    <lineage>
        <taxon>Eukaryota</taxon>
        <taxon>Fungi</taxon>
        <taxon>Dikarya</taxon>
        <taxon>Basidiomycota</taxon>
        <taxon>Agaricomycotina</taxon>
        <taxon>Agaricomycetes</taxon>
        <taxon>Agaricomycetidae</taxon>
        <taxon>Agaricales</taxon>
        <taxon>Agaricineae</taxon>
        <taxon>Strophariaceae</taxon>
        <taxon>Psilocybe</taxon>
    </lineage>
</organism>
<protein>
    <submittedName>
        <fullName evidence="1">Uncharacterized protein</fullName>
    </submittedName>
</protein>
<name>A0A8H5B6G0_9AGAR</name>
<sequence length="115" mass="12434">MIALPTLDPTLHTGDICTCLMLLHLERMRDPSRAPSSLFSNPATLIVPTPHHPSILAPVIREGVRTGIPSWIGGNPRALWSLLTPPRRPLETSASYRCSAARGRSCSRGWVSGGT</sequence>
<evidence type="ECO:0000313" key="1">
    <source>
        <dbReference type="EMBL" id="KAF5317645.1"/>
    </source>
</evidence>